<feature type="non-terminal residue" evidence="2">
    <location>
        <position position="83"/>
    </location>
</feature>
<name>H0HZ60_9HYPH</name>
<proteinExistence type="predicted"/>
<organism evidence="2 3">
    <name type="scientific">Mesorhizobium alhagi CCNWXJ12-2</name>
    <dbReference type="NCBI Taxonomy" id="1107882"/>
    <lineage>
        <taxon>Bacteria</taxon>
        <taxon>Pseudomonadati</taxon>
        <taxon>Pseudomonadota</taxon>
        <taxon>Alphaproteobacteria</taxon>
        <taxon>Hyphomicrobiales</taxon>
        <taxon>Phyllobacteriaceae</taxon>
        <taxon>Allomesorhizobium</taxon>
    </lineage>
</organism>
<dbReference type="EMBL" id="AHAM01000243">
    <property type="protein sequence ID" value="EHK53979.1"/>
    <property type="molecule type" value="Genomic_DNA"/>
</dbReference>
<sequence length="83" mass="9660">MHLYQLPNMIGQSQRRRQAWRFNPEQMDQARNAVTVAAFNGKILSWRSGRHDFRTNSRVAWEQPRILETRPVAPDSAGKARQA</sequence>
<accession>H0HZ60</accession>
<dbReference type="Proteomes" id="UP000003250">
    <property type="component" value="Unassembled WGS sequence"/>
</dbReference>
<keyword evidence="3" id="KW-1185">Reference proteome</keyword>
<evidence type="ECO:0000313" key="3">
    <source>
        <dbReference type="Proteomes" id="UP000003250"/>
    </source>
</evidence>
<evidence type="ECO:0000256" key="1">
    <source>
        <dbReference type="SAM" id="MobiDB-lite"/>
    </source>
</evidence>
<gene>
    <name evidence="2" type="ORF">MAXJ12_27473</name>
</gene>
<protein>
    <submittedName>
        <fullName evidence="2">Uncharacterized protein</fullName>
    </submittedName>
</protein>
<feature type="region of interest" description="Disordered" evidence="1">
    <location>
        <begin position="64"/>
        <end position="83"/>
    </location>
</feature>
<reference evidence="2 3" key="1">
    <citation type="journal article" date="2012" name="J. Bacteriol.">
        <title>Draft Genome Sequence of Mesorhizobium alhagi CCNWXJ12-2T, a Novel Salt-Resistant Species Isolated from the Desert of Northwestern China.</title>
        <authorList>
            <person name="Zhou M."/>
            <person name="Chen W."/>
            <person name="Chen H."/>
            <person name="Wei G."/>
        </authorList>
    </citation>
    <scope>NUCLEOTIDE SEQUENCE [LARGE SCALE GENOMIC DNA]</scope>
    <source>
        <strain evidence="2 3">CCNWXJ12-2</strain>
    </source>
</reference>
<evidence type="ECO:0000313" key="2">
    <source>
        <dbReference type="EMBL" id="EHK53979.1"/>
    </source>
</evidence>
<dbReference type="AlphaFoldDB" id="H0HZ60"/>